<evidence type="ECO:0000313" key="4">
    <source>
        <dbReference type="Proteomes" id="UP000824596"/>
    </source>
</evidence>
<feature type="region of interest" description="Disordered" evidence="1">
    <location>
        <begin position="1"/>
        <end position="35"/>
    </location>
</feature>
<accession>A0A9P8MSB4</accession>
<proteinExistence type="predicted"/>
<protein>
    <submittedName>
        <fullName evidence="3">Uncharacterized protein</fullName>
    </submittedName>
</protein>
<reference evidence="3" key="1">
    <citation type="submission" date="2021-09" db="EMBL/GenBank/DDBJ databases">
        <title>A high-quality genome of the endoparasitic fungus Hirsutella rhossiliensis with a comparison of Hirsutella genomes reveals transposable elements contributing to genome size variation.</title>
        <authorList>
            <person name="Lin R."/>
            <person name="Jiao Y."/>
            <person name="Sun X."/>
            <person name="Ling J."/>
            <person name="Xie B."/>
            <person name="Cheng X."/>
        </authorList>
    </citation>
    <scope>NUCLEOTIDE SEQUENCE</scope>
    <source>
        <strain evidence="3">HR02</strain>
    </source>
</reference>
<feature type="transmembrane region" description="Helical" evidence="2">
    <location>
        <begin position="72"/>
        <end position="90"/>
    </location>
</feature>
<dbReference type="EMBL" id="JAIZPD010000010">
    <property type="protein sequence ID" value="KAH0960249.1"/>
    <property type="molecule type" value="Genomic_DNA"/>
</dbReference>
<dbReference type="GeneID" id="68357533"/>
<keyword evidence="2" id="KW-0472">Membrane</keyword>
<evidence type="ECO:0000313" key="3">
    <source>
        <dbReference type="EMBL" id="KAH0960249.1"/>
    </source>
</evidence>
<organism evidence="3 4">
    <name type="scientific">Hirsutella rhossiliensis</name>
    <dbReference type="NCBI Taxonomy" id="111463"/>
    <lineage>
        <taxon>Eukaryota</taxon>
        <taxon>Fungi</taxon>
        <taxon>Dikarya</taxon>
        <taxon>Ascomycota</taxon>
        <taxon>Pezizomycotina</taxon>
        <taxon>Sordariomycetes</taxon>
        <taxon>Hypocreomycetidae</taxon>
        <taxon>Hypocreales</taxon>
        <taxon>Ophiocordycipitaceae</taxon>
        <taxon>Hirsutella</taxon>
    </lineage>
</organism>
<keyword evidence="2" id="KW-1133">Transmembrane helix</keyword>
<comment type="caution">
    <text evidence="3">The sequence shown here is derived from an EMBL/GenBank/DDBJ whole genome shotgun (WGS) entry which is preliminary data.</text>
</comment>
<evidence type="ECO:0000256" key="2">
    <source>
        <dbReference type="SAM" id="Phobius"/>
    </source>
</evidence>
<sequence length="145" mass="15342">MATTPSDELSFAAAAEKGSSAATTTARASPPPPSPRTVLLRRVSAMMRVLAVPAPLPVLFYDALWLADTCNALAALLWNIAVAMSVIRTLRGRRAIPYTLHVGLAALIALSATACFAILVFRLVYHRLMSRGSAATLVCFMATAV</sequence>
<feature type="compositionally biased region" description="Low complexity" evidence="1">
    <location>
        <begin position="10"/>
        <end position="28"/>
    </location>
</feature>
<keyword evidence="4" id="KW-1185">Reference proteome</keyword>
<keyword evidence="2" id="KW-0812">Transmembrane</keyword>
<dbReference type="Proteomes" id="UP000824596">
    <property type="component" value="Unassembled WGS sequence"/>
</dbReference>
<gene>
    <name evidence="3" type="ORF">HRG_08404</name>
</gene>
<dbReference type="OrthoDB" id="4813295at2759"/>
<dbReference type="AlphaFoldDB" id="A0A9P8MSB4"/>
<name>A0A9P8MSB4_9HYPO</name>
<dbReference type="RefSeq" id="XP_044717762.1">
    <property type="nucleotide sequence ID" value="XM_044866875.1"/>
</dbReference>
<feature type="transmembrane region" description="Helical" evidence="2">
    <location>
        <begin position="102"/>
        <end position="125"/>
    </location>
</feature>
<evidence type="ECO:0000256" key="1">
    <source>
        <dbReference type="SAM" id="MobiDB-lite"/>
    </source>
</evidence>